<evidence type="ECO:0000256" key="2">
    <source>
        <dbReference type="ARBA" id="ARBA00006824"/>
    </source>
</evidence>
<dbReference type="PANTHER" id="PTHR11266:SF17">
    <property type="entry name" value="PROTEIN MPV17"/>
    <property type="match status" value="1"/>
</dbReference>
<evidence type="ECO:0000256" key="5">
    <source>
        <dbReference type="ARBA" id="ARBA00023136"/>
    </source>
</evidence>
<evidence type="ECO:0000256" key="3">
    <source>
        <dbReference type="ARBA" id="ARBA00022692"/>
    </source>
</evidence>
<keyword evidence="3 7" id="KW-0812">Transmembrane</keyword>
<comment type="similarity">
    <text evidence="2 7">Belongs to the peroxisomal membrane protein PXMP2/4 family.</text>
</comment>
<accession>A0ABD2PTB2</accession>
<evidence type="ECO:0000256" key="7">
    <source>
        <dbReference type="RuleBase" id="RU363053"/>
    </source>
</evidence>
<dbReference type="PANTHER" id="PTHR11266">
    <property type="entry name" value="PEROXISOMAL MEMBRANE PROTEIN 2, PXMP2 MPV17"/>
    <property type="match status" value="1"/>
</dbReference>
<dbReference type="EMBL" id="JBJKFK010002698">
    <property type="protein sequence ID" value="KAL3310712.1"/>
    <property type="molecule type" value="Genomic_DNA"/>
</dbReference>
<feature type="transmembrane region" description="Helical" evidence="7">
    <location>
        <begin position="24"/>
        <end position="43"/>
    </location>
</feature>
<sequence length="148" mass="16930">MCSGDLLAQKVVERKKRYDVKRGLTFWAIGTFFLGPIACKWYYTLESVYSQSKGIQKVGKMVLTDQAIFAPFALSTTMGIVGFVQSNGDLASVKNKMDSNFISVLCDNYKFWPFVQIINFNFVPIHLRLMFANSVAVIWNTYLSWRIN</sequence>
<name>A0ABD2PTB2_9PLAT</name>
<dbReference type="AlphaFoldDB" id="A0ABD2PTB2"/>
<evidence type="ECO:0000256" key="6">
    <source>
        <dbReference type="ARBA" id="ARBA00049743"/>
    </source>
</evidence>
<dbReference type="GO" id="GO:0016020">
    <property type="term" value="C:membrane"/>
    <property type="evidence" value="ECO:0007669"/>
    <property type="project" value="UniProtKB-SubCell"/>
</dbReference>
<gene>
    <name evidence="8" type="ORF">Ciccas_010716</name>
</gene>
<dbReference type="Proteomes" id="UP001626550">
    <property type="component" value="Unassembled WGS sequence"/>
</dbReference>
<protein>
    <recommendedName>
        <fullName evidence="6">Mitochondrial inner membrane protein Mpv17</fullName>
    </recommendedName>
</protein>
<dbReference type="Pfam" id="PF04117">
    <property type="entry name" value="Mpv17_PMP22"/>
    <property type="match status" value="1"/>
</dbReference>
<feature type="transmembrane region" description="Helical" evidence="7">
    <location>
        <begin position="63"/>
        <end position="84"/>
    </location>
</feature>
<evidence type="ECO:0000313" key="9">
    <source>
        <dbReference type="Proteomes" id="UP001626550"/>
    </source>
</evidence>
<dbReference type="InterPro" id="IPR007248">
    <property type="entry name" value="Mpv17_PMP22"/>
</dbReference>
<comment type="caution">
    <text evidence="8">The sequence shown here is derived from an EMBL/GenBank/DDBJ whole genome shotgun (WGS) entry which is preliminary data.</text>
</comment>
<keyword evidence="5 7" id="KW-0472">Membrane</keyword>
<evidence type="ECO:0000256" key="4">
    <source>
        <dbReference type="ARBA" id="ARBA00022989"/>
    </source>
</evidence>
<proteinExistence type="inferred from homology"/>
<organism evidence="8 9">
    <name type="scientific">Cichlidogyrus casuarinus</name>
    <dbReference type="NCBI Taxonomy" id="1844966"/>
    <lineage>
        <taxon>Eukaryota</taxon>
        <taxon>Metazoa</taxon>
        <taxon>Spiralia</taxon>
        <taxon>Lophotrochozoa</taxon>
        <taxon>Platyhelminthes</taxon>
        <taxon>Monogenea</taxon>
        <taxon>Monopisthocotylea</taxon>
        <taxon>Dactylogyridea</taxon>
        <taxon>Ancyrocephalidae</taxon>
        <taxon>Cichlidogyrus</taxon>
    </lineage>
</organism>
<comment type="subcellular location">
    <subcellularLocation>
        <location evidence="1">Membrane</location>
        <topology evidence="1">Multi-pass membrane protein</topology>
    </subcellularLocation>
</comment>
<keyword evidence="9" id="KW-1185">Reference proteome</keyword>
<keyword evidence="4 7" id="KW-1133">Transmembrane helix</keyword>
<reference evidence="8 9" key="1">
    <citation type="submission" date="2024-11" db="EMBL/GenBank/DDBJ databases">
        <title>Adaptive evolution of stress response genes in parasites aligns with host niche diversity.</title>
        <authorList>
            <person name="Hahn C."/>
            <person name="Resl P."/>
        </authorList>
    </citation>
    <scope>NUCLEOTIDE SEQUENCE [LARGE SCALE GENOMIC DNA]</scope>
    <source>
        <strain evidence="8">EGGRZ-B1_66</strain>
        <tissue evidence="8">Body</tissue>
    </source>
</reference>
<evidence type="ECO:0000256" key="1">
    <source>
        <dbReference type="ARBA" id="ARBA00004141"/>
    </source>
</evidence>
<evidence type="ECO:0000313" key="8">
    <source>
        <dbReference type="EMBL" id="KAL3310712.1"/>
    </source>
</evidence>